<dbReference type="GO" id="GO:0005886">
    <property type="term" value="C:plasma membrane"/>
    <property type="evidence" value="ECO:0007669"/>
    <property type="project" value="UniProtKB-SubCell"/>
</dbReference>
<dbReference type="EMBL" id="JYIJ01000016">
    <property type="protein sequence ID" value="KWX04075.1"/>
    <property type="molecule type" value="Genomic_DNA"/>
</dbReference>
<evidence type="ECO:0000256" key="1">
    <source>
        <dbReference type="ARBA" id="ARBA00004202"/>
    </source>
</evidence>
<feature type="domain" description="AAA+ ATPase" evidence="15">
    <location>
        <begin position="156"/>
        <end position="342"/>
    </location>
</feature>
<dbReference type="InterPro" id="IPR036121">
    <property type="entry name" value="ATPase_F1/V1/A1_a/bsu_N_sf"/>
</dbReference>
<keyword evidence="8 14" id="KW-0406">Ion transport</keyword>
<dbReference type="PANTHER" id="PTHR15184:SF71">
    <property type="entry name" value="ATP SYNTHASE SUBUNIT BETA, MITOCHONDRIAL"/>
    <property type="match status" value="1"/>
</dbReference>
<keyword evidence="7 14" id="KW-1278">Translocase</keyword>
<evidence type="ECO:0000256" key="6">
    <source>
        <dbReference type="ARBA" id="ARBA00022840"/>
    </source>
</evidence>
<organism evidence="17 21">
    <name type="scientific">Carbonactinospora thermoautotrophica</name>
    <dbReference type="NCBI Taxonomy" id="1469144"/>
    <lineage>
        <taxon>Bacteria</taxon>
        <taxon>Bacillati</taxon>
        <taxon>Actinomycetota</taxon>
        <taxon>Actinomycetes</taxon>
        <taxon>Kitasatosporales</taxon>
        <taxon>Carbonactinosporaceae</taxon>
        <taxon>Carbonactinospora</taxon>
    </lineage>
</organism>
<reference evidence="20" key="1">
    <citation type="submission" date="2015-02" db="EMBL/GenBank/DDBJ databases">
        <title>Physiological reanalysis, assessment of diazotrophy, and genome sequences of multiple isolates of Streptomyces thermoautotrophicus.</title>
        <authorList>
            <person name="MacKellar D.C."/>
            <person name="Lieber L."/>
            <person name="Norman J."/>
            <person name="Bolger A."/>
            <person name="Tobin C."/>
            <person name="Murray J.W."/>
            <person name="Friesen M."/>
            <person name="Prell J."/>
        </authorList>
    </citation>
    <scope>NUCLEOTIDE SEQUENCE [LARGE SCALE GENOMIC DNA]</scope>
    <source>
        <strain evidence="20">UBT1</strain>
    </source>
</reference>
<comment type="similarity">
    <text evidence="2 14">Belongs to the ATPase alpha/beta chains family.</text>
</comment>
<evidence type="ECO:0000313" key="21">
    <source>
        <dbReference type="Proteomes" id="UP000070659"/>
    </source>
</evidence>
<dbReference type="InterPro" id="IPR003593">
    <property type="entry name" value="AAA+_ATPase"/>
</dbReference>
<dbReference type="FunFam" id="1.10.1140.10:FF:000001">
    <property type="entry name" value="ATP synthase subunit beta"/>
    <property type="match status" value="1"/>
</dbReference>
<keyword evidence="9 14" id="KW-0472">Membrane</keyword>
<evidence type="ECO:0000256" key="12">
    <source>
        <dbReference type="ARBA" id="ARBA00052325"/>
    </source>
</evidence>
<dbReference type="CDD" id="cd18115">
    <property type="entry name" value="ATP-synt_F1_beta_N"/>
    <property type="match status" value="1"/>
</dbReference>
<dbReference type="EMBL" id="JYIK01001086">
    <property type="protein sequence ID" value="KWX06828.1"/>
    <property type="molecule type" value="Genomic_DNA"/>
</dbReference>
<evidence type="ECO:0000256" key="9">
    <source>
        <dbReference type="ARBA" id="ARBA00023136"/>
    </source>
</evidence>
<keyword evidence="11 14" id="KW-0066">ATP synthesis</keyword>
<dbReference type="PATRIC" id="fig|1469144.10.peg.1286"/>
<dbReference type="InterPro" id="IPR050053">
    <property type="entry name" value="ATPase_alpha/beta_chains"/>
</dbReference>
<keyword evidence="3 14" id="KW-0813">Transport</keyword>
<dbReference type="Pfam" id="PF00006">
    <property type="entry name" value="ATP-synt_ab"/>
    <property type="match status" value="1"/>
</dbReference>
<dbReference type="CDD" id="cd18110">
    <property type="entry name" value="ATP-synt_F1_beta_C"/>
    <property type="match status" value="1"/>
</dbReference>
<dbReference type="Pfam" id="PF02874">
    <property type="entry name" value="ATP-synt_ab_N"/>
    <property type="match status" value="1"/>
</dbReference>
<dbReference type="GO" id="GO:0046962">
    <property type="term" value="F:sodium-transporting ATPase activity, rotational mechanism"/>
    <property type="evidence" value="ECO:0007669"/>
    <property type="project" value="UniProtKB-EC"/>
</dbReference>
<keyword evidence="4 14" id="KW-1003">Cell membrane</keyword>
<dbReference type="EC" id="7.1.2.2" evidence="14"/>
<evidence type="ECO:0000256" key="3">
    <source>
        <dbReference type="ARBA" id="ARBA00022448"/>
    </source>
</evidence>
<dbReference type="SMART" id="SM00382">
    <property type="entry name" value="AAA"/>
    <property type="match status" value="1"/>
</dbReference>
<evidence type="ECO:0000256" key="13">
    <source>
        <dbReference type="ARBA" id="ARBA00059242"/>
    </source>
</evidence>
<dbReference type="Gene3D" id="1.10.1140.10">
    <property type="entry name" value="Bovine Mitochondrial F1-atpase, Atp Synthase Beta Chain, Chain D, domain 3"/>
    <property type="match status" value="1"/>
</dbReference>
<dbReference type="OrthoDB" id="9801639at2"/>
<evidence type="ECO:0000313" key="17">
    <source>
        <dbReference type="EMBL" id="KWX04075.1"/>
    </source>
</evidence>
<evidence type="ECO:0000256" key="7">
    <source>
        <dbReference type="ARBA" id="ARBA00022967"/>
    </source>
</evidence>
<keyword evidence="19" id="KW-1185">Reference proteome</keyword>
<dbReference type="HAMAP" id="MF_01347">
    <property type="entry name" value="ATP_synth_beta_bact"/>
    <property type="match status" value="1"/>
</dbReference>
<dbReference type="GO" id="GO:0045259">
    <property type="term" value="C:proton-transporting ATP synthase complex"/>
    <property type="evidence" value="ECO:0007669"/>
    <property type="project" value="UniProtKB-KW"/>
</dbReference>
<dbReference type="Proteomes" id="UP000070188">
    <property type="component" value="Unassembled WGS sequence"/>
</dbReference>
<dbReference type="GO" id="GO:0005524">
    <property type="term" value="F:ATP binding"/>
    <property type="evidence" value="ECO:0007669"/>
    <property type="project" value="UniProtKB-UniRule"/>
</dbReference>
<dbReference type="GO" id="GO:0016787">
    <property type="term" value="F:hydrolase activity"/>
    <property type="evidence" value="ECO:0007669"/>
    <property type="project" value="UniProtKB-KW"/>
</dbReference>
<dbReference type="AlphaFoldDB" id="A0A132N1P7"/>
<dbReference type="Gene3D" id="2.40.10.170">
    <property type="match status" value="1"/>
</dbReference>
<dbReference type="InterPro" id="IPR055190">
    <property type="entry name" value="ATP-synt_VA_C"/>
</dbReference>
<name>A0A132N1P7_9ACTN</name>
<gene>
    <name evidence="14" type="primary">atpD</name>
    <name evidence="16" type="ORF">LI90_1158</name>
    <name evidence="17" type="ORF">TH66_09055</name>
    <name evidence="18" type="ORF">TR74_20745</name>
</gene>
<evidence type="ECO:0000256" key="10">
    <source>
        <dbReference type="ARBA" id="ARBA00023196"/>
    </source>
</evidence>
<feature type="binding site" evidence="14">
    <location>
        <begin position="164"/>
        <end position="171"/>
    </location>
    <ligand>
        <name>ATP</name>
        <dbReference type="ChEBI" id="CHEBI:30616"/>
    </ligand>
</feature>
<dbReference type="SUPFAM" id="SSF50615">
    <property type="entry name" value="N-terminal domain of alpha and beta subunits of F1 ATP synthase"/>
    <property type="match status" value="1"/>
</dbReference>
<dbReference type="PANTHER" id="PTHR15184">
    <property type="entry name" value="ATP SYNTHASE"/>
    <property type="match status" value="1"/>
</dbReference>
<dbReference type="STRING" id="1469144.LI90_1158"/>
<sequence>MTATVETTTATGRVARVIGPVVDVEFPVDAMPEIYNALHVEVEFGGQTKTLTLEVAQHLGDNMVRAISMQPTDGLVRGTPVIDTGGPITVPVGDVTKGHVFNVVGDCLNLKEGERLEVTERWPIHRPAPAFDQLEPKTEMFETGIKVIDLLTPYVKGGKIGLFGGAGVGKTVLIQEMIYRVAENFGGVSVFAGVGERTREGNDLILEMSETGVINKTALVFGQMDEPPGTRLRIALAGLTMAEYFRDVQKQDVLLFIDNIFRFTQAGSEVSTLLGRMPSAVGYQPTLADEMGVLQERITSTRGHSITSMQAVYVPADDITDPAPHTTFAHLDATTVLSRKIAEKGIYPAVDPLDSTSRILDPRYISKEHYEVASRVKEILQRYKDLQDIIAILGIDELSEEDKILVGRARRIERFLSQNTFVAKTFTGIDGSFVPLKDTIEAFKGLCDGEFDHLPEQAFFMCGGIEDVERNARELAK</sequence>
<dbReference type="NCBIfam" id="TIGR01039">
    <property type="entry name" value="atpD"/>
    <property type="match status" value="1"/>
</dbReference>
<keyword evidence="14" id="KW-0375">Hydrogen ion transport</keyword>
<evidence type="ECO:0000313" key="16">
    <source>
        <dbReference type="EMBL" id="KWW99522.1"/>
    </source>
</evidence>
<evidence type="ECO:0000256" key="14">
    <source>
        <dbReference type="HAMAP-Rule" id="MF_01347"/>
    </source>
</evidence>
<dbReference type="Gene3D" id="3.40.50.300">
    <property type="entry name" value="P-loop containing nucleotide triphosphate hydrolases"/>
    <property type="match status" value="1"/>
</dbReference>
<comment type="catalytic activity">
    <reaction evidence="14">
        <text>ATP + H2O + 4 H(+)(in) = ADP + phosphate + 5 H(+)(out)</text>
        <dbReference type="Rhea" id="RHEA:57720"/>
        <dbReference type="ChEBI" id="CHEBI:15377"/>
        <dbReference type="ChEBI" id="CHEBI:15378"/>
        <dbReference type="ChEBI" id="CHEBI:30616"/>
        <dbReference type="ChEBI" id="CHEBI:43474"/>
        <dbReference type="ChEBI" id="CHEBI:456216"/>
        <dbReference type="EC" id="7.1.2.2"/>
    </reaction>
</comment>
<dbReference type="InterPro" id="IPR005722">
    <property type="entry name" value="ATP_synth_F1_bsu"/>
</dbReference>
<dbReference type="SUPFAM" id="SSF52540">
    <property type="entry name" value="P-loop containing nucleoside triphosphate hydrolases"/>
    <property type="match status" value="1"/>
</dbReference>
<accession>A0A132N1P7</accession>
<dbReference type="SUPFAM" id="SSF47917">
    <property type="entry name" value="C-terminal domain of alpha and beta subunits of F1 ATP synthase"/>
    <property type="match status" value="1"/>
</dbReference>
<evidence type="ECO:0000256" key="5">
    <source>
        <dbReference type="ARBA" id="ARBA00022741"/>
    </source>
</evidence>
<keyword evidence="17" id="KW-0378">Hydrolase</keyword>
<dbReference type="InterPro" id="IPR027417">
    <property type="entry name" value="P-loop_NTPase"/>
</dbReference>
<dbReference type="Pfam" id="PF22919">
    <property type="entry name" value="ATP-synt_VA_C"/>
    <property type="match status" value="1"/>
</dbReference>
<dbReference type="Proteomes" id="UP000070659">
    <property type="component" value="Unassembled WGS sequence"/>
</dbReference>
<comment type="caution">
    <text evidence="17">The sequence shown here is derived from an EMBL/GenBank/DDBJ whole genome shotgun (WGS) entry which is preliminary data.</text>
</comment>
<reference evidence="17 21" key="2">
    <citation type="submission" date="2015-02" db="EMBL/GenBank/DDBJ databases">
        <title>Physiological reanalysis, assessment of diazotrophy, and genome sequences of multiple isolates of Streptomyces thermoautotrophicus.</title>
        <authorList>
            <person name="MacKellar D.C."/>
            <person name="Lieber L."/>
            <person name="Norman J."/>
            <person name="Bolger A."/>
            <person name="Tobin C."/>
            <person name="Murray J.W."/>
            <person name="Prell J."/>
        </authorList>
    </citation>
    <scope>NUCLEOTIDE SEQUENCE [LARGE SCALE GENOMIC DNA]</scope>
    <source>
        <strain evidence="17 21">UBT1</strain>
    </source>
</reference>
<dbReference type="InterPro" id="IPR004100">
    <property type="entry name" value="ATPase_F1/V1/A1_a/bsu_N"/>
</dbReference>
<evidence type="ECO:0000313" key="19">
    <source>
        <dbReference type="Proteomes" id="UP000070188"/>
    </source>
</evidence>
<evidence type="ECO:0000256" key="8">
    <source>
        <dbReference type="ARBA" id="ARBA00023065"/>
    </source>
</evidence>
<evidence type="ECO:0000313" key="18">
    <source>
        <dbReference type="EMBL" id="KWX06828.1"/>
    </source>
</evidence>
<dbReference type="InterPro" id="IPR020003">
    <property type="entry name" value="ATPase_a/bsu_AS"/>
</dbReference>
<reference evidence="19" key="4">
    <citation type="submission" date="2015-04" db="EMBL/GenBank/DDBJ databases">
        <title>Physiological reanalysis, assessment of diazotrophy, and genome sequences of multiple isolates of Streptomyces thermoautotrophicus.</title>
        <authorList>
            <person name="MacKellar D.C."/>
            <person name="Lieber L."/>
            <person name="Norman J."/>
            <person name="Bolger A."/>
            <person name="Tobin C."/>
            <person name="Murray J.W."/>
            <person name="Chang R."/>
            <person name="Ford T."/>
            <person name="Nguyen P.Q."/>
            <person name="Woodward J."/>
            <person name="Permingeat H."/>
            <person name="Joshi N.S."/>
            <person name="Silver P.A."/>
            <person name="Usadel B."/>
            <person name="Rutherford A.W."/>
            <person name="Friesen M."/>
            <person name="Prell J."/>
        </authorList>
    </citation>
    <scope>NUCLEOTIDE SEQUENCE [LARGE SCALE GENOMIC DNA]</scope>
    <source>
        <strain evidence="19">H1</strain>
    </source>
</reference>
<reference evidence="16" key="3">
    <citation type="submission" date="2015-04" db="EMBL/GenBank/DDBJ databases">
        <title>Physiological reanalysis, assessment of diazotrophy, and genome sequences of multiple isolates of Streptomyces thermoautotrophicus.</title>
        <authorList>
            <person name="MacKellar D.C."/>
            <person name="Lieber L."/>
            <person name="Norman J."/>
            <person name="Bolger A."/>
            <person name="Tobin C."/>
            <person name="Murray J.W."/>
            <person name="Woodward J."/>
            <person name="Friesen M."/>
            <person name="Prell J."/>
        </authorList>
    </citation>
    <scope>NUCLEOTIDE SEQUENCE [LARGE SCALE GENOMIC DNA]</scope>
    <source>
        <strain evidence="16">H1</strain>
    </source>
</reference>
<dbReference type="PROSITE" id="PS00152">
    <property type="entry name" value="ATPASE_ALPHA_BETA"/>
    <property type="match status" value="1"/>
</dbReference>
<comment type="catalytic activity">
    <reaction evidence="12">
        <text>4 Na(+)(in) + ATP + H2O = 4 Na(+)(out) + ADP + phosphate + H(+)</text>
        <dbReference type="Rhea" id="RHEA:58156"/>
        <dbReference type="ChEBI" id="CHEBI:15377"/>
        <dbReference type="ChEBI" id="CHEBI:15378"/>
        <dbReference type="ChEBI" id="CHEBI:29101"/>
        <dbReference type="ChEBI" id="CHEBI:30616"/>
        <dbReference type="ChEBI" id="CHEBI:43474"/>
        <dbReference type="ChEBI" id="CHEBI:456216"/>
        <dbReference type="EC" id="7.2.2.1"/>
    </reaction>
</comment>
<protein>
    <recommendedName>
        <fullName evidence="14">ATP synthase subunit beta</fullName>
        <ecNumber evidence="14">7.1.2.2</ecNumber>
    </recommendedName>
    <alternativeName>
        <fullName evidence="14">ATP synthase F1 sector subunit beta</fullName>
    </alternativeName>
    <alternativeName>
        <fullName evidence="14">F-ATPase subunit beta</fullName>
    </alternativeName>
</protein>
<evidence type="ECO:0000256" key="11">
    <source>
        <dbReference type="ARBA" id="ARBA00023310"/>
    </source>
</evidence>
<proteinExistence type="inferred from homology"/>
<dbReference type="FunFam" id="2.40.10.170:FF:000005">
    <property type="entry name" value="ATP synthase subunit beta"/>
    <property type="match status" value="1"/>
</dbReference>
<dbReference type="FunFam" id="3.40.50.300:FF:000004">
    <property type="entry name" value="ATP synthase subunit beta"/>
    <property type="match status" value="1"/>
</dbReference>
<dbReference type="GO" id="GO:0046933">
    <property type="term" value="F:proton-transporting ATP synthase activity, rotational mechanism"/>
    <property type="evidence" value="ECO:0007669"/>
    <property type="project" value="UniProtKB-UniRule"/>
</dbReference>
<evidence type="ECO:0000259" key="15">
    <source>
        <dbReference type="SMART" id="SM00382"/>
    </source>
</evidence>
<dbReference type="EMBL" id="LAXD01000001">
    <property type="protein sequence ID" value="KWW99522.1"/>
    <property type="molecule type" value="Genomic_DNA"/>
</dbReference>
<dbReference type="InterPro" id="IPR024034">
    <property type="entry name" value="ATPase_F1/V1_b/a_C"/>
</dbReference>
<evidence type="ECO:0000256" key="4">
    <source>
        <dbReference type="ARBA" id="ARBA00022475"/>
    </source>
</evidence>
<dbReference type="Proteomes" id="UP000070598">
    <property type="component" value="Unassembled WGS sequence"/>
</dbReference>
<dbReference type="RefSeq" id="WP_066885070.1">
    <property type="nucleotide sequence ID" value="NZ_CP171739.1"/>
</dbReference>
<comment type="function">
    <text evidence="14">Produces ATP from ADP in the presence of a proton gradient across the membrane. The catalytic sites are hosted primarily by the beta subunits.</text>
</comment>
<dbReference type="CDD" id="cd01133">
    <property type="entry name" value="F1-ATPase_beta_CD"/>
    <property type="match status" value="1"/>
</dbReference>
<comment type="function">
    <text evidence="13">Produces ATP from ADP in the presence of a sodium ion gradient across the membrane. The beta chain is the catalytic subunit.</text>
</comment>
<keyword evidence="10 14" id="KW-0139">CF(1)</keyword>
<keyword evidence="6 14" id="KW-0067">ATP-binding</keyword>
<keyword evidence="5 14" id="KW-0547">Nucleotide-binding</keyword>
<dbReference type="InterPro" id="IPR000194">
    <property type="entry name" value="ATPase_F1/V1/A1_a/bsu_nucl-bd"/>
</dbReference>
<evidence type="ECO:0000313" key="20">
    <source>
        <dbReference type="Proteomes" id="UP000070598"/>
    </source>
</evidence>
<comment type="subcellular location">
    <subcellularLocation>
        <location evidence="1 14">Cell membrane</location>
        <topology evidence="1 14">Peripheral membrane protein</topology>
    </subcellularLocation>
</comment>
<evidence type="ECO:0000256" key="2">
    <source>
        <dbReference type="ARBA" id="ARBA00008936"/>
    </source>
</evidence>